<dbReference type="Pfam" id="PF00465">
    <property type="entry name" value="Fe-ADH"/>
    <property type="match status" value="1"/>
</dbReference>
<dbReference type="EMBL" id="BMNY01000001">
    <property type="protein sequence ID" value="GGM74660.1"/>
    <property type="molecule type" value="Genomic_DNA"/>
</dbReference>
<feature type="domain" description="Alcohol dehydrogenase iron-type/glycerol dehydrogenase GldA" evidence="2">
    <location>
        <begin position="15"/>
        <end position="159"/>
    </location>
</feature>
<reference evidence="4" key="2">
    <citation type="submission" date="2022-09" db="EMBL/GenBank/DDBJ databases">
        <authorList>
            <person name="Sun Q."/>
            <person name="Ohkuma M."/>
        </authorList>
    </citation>
    <scope>NUCLEOTIDE SEQUENCE</scope>
    <source>
        <strain evidence="4">JCM 13583</strain>
    </source>
</reference>
<gene>
    <name evidence="4" type="ORF">GCM10007108_10760</name>
</gene>
<dbReference type="InterPro" id="IPR056798">
    <property type="entry name" value="ADH_Fe_C"/>
</dbReference>
<dbReference type="Pfam" id="PF25137">
    <property type="entry name" value="ADH_Fe_C"/>
    <property type="match status" value="1"/>
</dbReference>
<organism evidence="4 5">
    <name type="scientific">Thermogymnomonas acidicola</name>
    <dbReference type="NCBI Taxonomy" id="399579"/>
    <lineage>
        <taxon>Archaea</taxon>
        <taxon>Methanobacteriati</taxon>
        <taxon>Thermoplasmatota</taxon>
        <taxon>Thermoplasmata</taxon>
        <taxon>Thermoplasmatales</taxon>
        <taxon>Thermogymnomonas</taxon>
    </lineage>
</organism>
<dbReference type="InterPro" id="IPR001670">
    <property type="entry name" value="ADH_Fe/GldA"/>
</dbReference>
<dbReference type="RefSeq" id="WP_188680943.1">
    <property type="nucleotide sequence ID" value="NZ_BMNY01000001.1"/>
</dbReference>
<reference evidence="4" key="1">
    <citation type="journal article" date="2014" name="Int. J. Syst. Evol. Microbiol.">
        <title>Complete genome sequence of Corynebacterium casei LMG S-19264T (=DSM 44701T), isolated from a smear-ripened cheese.</title>
        <authorList>
            <consortium name="US DOE Joint Genome Institute (JGI-PGF)"/>
            <person name="Walter F."/>
            <person name="Albersmeier A."/>
            <person name="Kalinowski J."/>
            <person name="Ruckert C."/>
        </authorList>
    </citation>
    <scope>NUCLEOTIDE SEQUENCE</scope>
    <source>
        <strain evidence="4">JCM 13583</strain>
    </source>
</reference>
<keyword evidence="1" id="KW-0560">Oxidoreductase</keyword>
<dbReference type="AlphaFoldDB" id="A0AA37F9M0"/>
<evidence type="ECO:0000313" key="5">
    <source>
        <dbReference type="Proteomes" id="UP000632195"/>
    </source>
</evidence>
<evidence type="ECO:0000313" key="4">
    <source>
        <dbReference type="EMBL" id="GGM74660.1"/>
    </source>
</evidence>
<dbReference type="InterPro" id="IPR039697">
    <property type="entry name" value="Alcohol_dehydrogenase_Fe"/>
</dbReference>
<evidence type="ECO:0000259" key="3">
    <source>
        <dbReference type="Pfam" id="PF25137"/>
    </source>
</evidence>
<sequence length="345" mass="38104">MAQEITEFSYPLIKKVLSGEGSLGKIPQILKEEGCRRLLVVSSNSVWRSHFYSELLDSLDISIEEFHEVTQHSPVEEIEHGVEMLRNRNCDCILSIGGGSVQDSSKLMRKFYETGIKHVAVPTTLSAAEFSPSAGYSLGGEKMGMRDPEMVPGYVILDPRATLETPDWLWLSTGIRALDHAVETLVDSGNTEISETFALMAIEKLFTNLGSRDTRARLQCQIASWYSYFQASDISLGTGHRIGRAIGAKWDIPHGMTSCITLPVMARYYSLRHTAQMAKVARAIGFRGSDEEMLASKAAEAISILIEKFGLRHRLSDFGISHDDLGEIAGKVGGSDTLKLLEEML</sequence>
<comment type="caution">
    <text evidence="4">The sequence shown here is derived from an EMBL/GenBank/DDBJ whole genome shotgun (WGS) entry which is preliminary data.</text>
</comment>
<dbReference type="PANTHER" id="PTHR11496">
    <property type="entry name" value="ALCOHOL DEHYDROGENASE"/>
    <property type="match status" value="1"/>
</dbReference>
<feature type="domain" description="Fe-containing alcohol dehydrogenase-like C-terminal" evidence="3">
    <location>
        <begin position="172"/>
        <end position="331"/>
    </location>
</feature>
<dbReference type="PANTHER" id="PTHR11496:SF97">
    <property type="entry name" value="ALCOHOL DEHYDROGENASE IRON-TYPE_GLYCEROL DEHYDROGENASE GLDA DOMAIN-CONTAINING PROTEIN"/>
    <property type="match status" value="1"/>
</dbReference>
<dbReference type="SUPFAM" id="SSF56796">
    <property type="entry name" value="Dehydroquinate synthase-like"/>
    <property type="match status" value="1"/>
</dbReference>
<name>A0AA37F9M0_9ARCH</name>
<dbReference type="GO" id="GO:0046872">
    <property type="term" value="F:metal ion binding"/>
    <property type="evidence" value="ECO:0007669"/>
    <property type="project" value="InterPro"/>
</dbReference>
<accession>A0AA37F9M0</accession>
<dbReference type="Gene3D" id="3.40.50.1970">
    <property type="match status" value="1"/>
</dbReference>
<proteinExistence type="predicted"/>
<evidence type="ECO:0000259" key="2">
    <source>
        <dbReference type="Pfam" id="PF00465"/>
    </source>
</evidence>
<protein>
    <submittedName>
        <fullName evidence="4">Maleylacetate reductase</fullName>
    </submittedName>
</protein>
<dbReference type="GO" id="GO:0004022">
    <property type="term" value="F:alcohol dehydrogenase (NAD+) activity"/>
    <property type="evidence" value="ECO:0007669"/>
    <property type="project" value="TreeGrafter"/>
</dbReference>
<keyword evidence="5" id="KW-1185">Reference proteome</keyword>
<evidence type="ECO:0000256" key="1">
    <source>
        <dbReference type="ARBA" id="ARBA00023002"/>
    </source>
</evidence>
<dbReference type="Proteomes" id="UP000632195">
    <property type="component" value="Unassembled WGS sequence"/>
</dbReference>
<dbReference type="Gene3D" id="1.20.1090.10">
    <property type="entry name" value="Dehydroquinate synthase-like - alpha domain"/>
    <property type="match status" value="1"/>
</dbReference>